<evidence type="ECO:0000256" key="5">
    <source>
        <dbReference type="ARBA" id="ARBA00022989"/>
    </source>
</evidence>
<protein>
    <recommendedName>
        <fullName evidence="9">Sec20 C-terminal domain-containing protein</fullName>
    </recommendedName>
</protein>
<feature type="compositionally biased region" description="Low complexity" evidence="7">
    <location>
        <begin position="141"/>
        <end position="152"/>
    </location>
</feature>
<comment type="subcellular location">
    <subcellularLocation>
        <location evidence="1">Membrane</location>
        <topology evidence="1">Single-pass type IV membrane protein</topology>
    </subcellularLocation>
</comment>
<evidence type="ECO:0000259" key="9">
    <source>
        <dbReference type="Pfam" id="PF03908"/>
    </source>
</evidence>
<feature type="compositionally biased region" description="Low complexity" evidence="7">
    <location>
        <begin position="105"/>
        <end position="117"/>
    </location>
</feature>
<dbReference type="SUPFAM" id="SSF58038">
    <property type="entry name" value="SNARE fusion complex"/>
    <property type="match status" value="1"/>
</dbReference>
<dbReference type="Gene3D" id="1.20.5.110">
    <property type="match status" value="1"/>
</dbReference>
<evidence type="ECO:0000256" key="6">
    <source>
        <dbReference type="ARBA" id="ARBA00023136"/>
    </source>
</evidence>
<keyword evidence="3 8" id="KW-0812">Transmembrane</keyword>
<dbReference type="PANTHER" id="PTHR21230">
    <property type="entry name" value="VESICLE TRANSPORT V-SNARE PROTEIN VTI1-RELATED"/>
    <property type="match status" value="1"/>
</dbReference>
<dbReference type="GO" id="GO:0005789">
    <property type="term" value="C:endoplasmic reticulum membrane"/>
    <property type="evidence" value="ECO:0007669"/>
    <property type="project" value="TreeGrafter"/>
</dbReference>
<feature type="domain" description="Sec20 C-terminal" evidence="9">
    <location>
        <begin position="228"/>
        <end position="302"/>
    </location>
</feature>
<keyword evidence="5 8" id="KW-1133">Transmembrane helix</keyword>
<dbReference type="GO" id="GO:0000149">
    <property type="term" value="F:SNARE binding"/>
    <property type="evidence" value="ECO:0007669"/>
    <property type="project" value="TreeGrafter"/>
</dbReference>
<organism evidence="10">
    <name type="scientific">Micromonas pusilla</name>
    <name type="common">Picoplanktonic green alga</name>
    <name type="synonym">Chromulina pusilla</name>
    <dbReference type="NCBI Taxonomy" id="38833"/>
    <lineage>
        <taxon>Eukaryota</taxon>
        <taxon>Viridiplantae</taxon>
        <taxon>Chlorophyta</taxon>
        <taxon>Mamiellophyceae</taxon>
        <taxon>Mamiellales</taxon>
        <taxon>Mamiellaceae</taxon>
        <taxon>Micromonas</taxon>
    </lineage>
</organism>
<dbReference type="AlphaFoldDB" id="A0A7S0IHU8"/>
<dbReference type="GO" id="GO:0015031">
    <property type="term" value="P:protein transport"/>
    <property type="evidence" value="ECO:0007669"/>
    <property type="project" value="UniProtKB-KW"/>
</dbReference>
<evidence type="ECO:0000256" key="3">
    <source>
        <dbReference type="ARBA" id="ARBA00022692"/>
    </source>
</evidence>
<name>A0A7S0IHU8_MICPS</name>
<dbReference type="GO" id="GO:0031902">
    <property type="term" value="C:late endosome membrane"/>
    <property type="evidence" value="ECO:0007669"/>
    <property type="project" value="TreeGrafter"/>
</dbReference>
<gene>
    <name evidence="10" type="ORF">MCOM1403_LOCUS9588</name>
</gene>
<evidence type="ECO:0000256" key="8">
    <source>
        <dbReference type="SAM" id="Phobius"/>
    </source>
</evidence>
<dbReference type="InterPro" id="IPR056173">
    <property type="entry name" value="Sec20_C"/>
</dbReference>
<dbReference type="PANTHER" id="PTHR21230:SF79">
    <property type="entry name" value="T-SNARE COILED-COIL HOMOLOGY DOMAIN-CONTAINING PROTEIN"/>
    <property type="match status" value="1"/>
</dbReference>
<keyword evidence="6 8" id="KW-0472">Membrane</keyword>
<dbReference type="EMBL" id="HBEQ01011921">
    <property type="protein sequence ID" value="CAD8522426.1"/>
    <property type="molecule type" value="Transcribed_RNA"/>
</dbReference>
<evidence type="ECO:0000313" key="10">
    <source>
        <dbReference type="EMBL" id="CAD8522426.1"/>
    </source>
</evidence>
<keyword evidence="4" id="KW-0653">Protein transport</keyword>
<dbReference type="GO" id="GO:0005794">
    <property type="term" value="C:Golgi apparatus"/>
    <property type="evidence" value="ECO:0007669"/>
    <property type="project" value="TreeGrafter"/>
</dbReference>
<evidence type="ECO:0000256" key="2">
    <source>
        <dbReference type="ARBA" id="ARBA00022448"/>
    </source>
</evidence>
<sequence>MSTPAQVDVQIKAIYGQIDAGLADKKKLEGDPAEATAFVKTLTKKMAESKSLIKEFERVSQEDPSVDPEHTAQRKREFVKQLNDFVQRKKAAQADIAARQEQLEAAAGASPAPGAKPGDLKPDPFAAARDAAEREKQNPFSSSGAASTSSGSLPPMEPGADAGGAGGGSKFSKFSKGSEGGAAAASPFSSSAQSEIVAPGEIELQGMQTEELLVYGRDKIKDTDAIIDRSKATVARTIELGTQTAEQLRNQTQQMEKVVDDLDEIHFSLKKSMKVIKDLTRGLATDKCILTLLFIVVMGVVAIIAVKIAGLDKDDEVAKVRRLYSRRLLLEPGDVFHRETAYEPWRGTLHRYR</sequence>
<dbReference type="Pfam" id="PF03908">
    <property type="entry name" value="Sec20"/>
    <property type="match status" value="1"/>
</dbReference>
<dbReference type="GO" id="GO:0012507">
    <property type="term" value="C:ER to Golgi transport vesicle membrane"/>
    <property type="evidence" value="ECO:0007669"/>
    <property type="project" value="TreeGrafter"/>
</dbReference>
<dbReference type="CDD" id="cd15861">
    <property type="entry name" value="SNARE_SNAP25N_23N_29N_SEC9N"/>
    <property type="match status" value="1"/>
</dbReference>
<evidence type="ECO:0000256" key="1">
    <source>
        <dbReference type="ARBA" id="ARBA00004211"/>
    </source>
</evidence>
<reference evidence="10" key="1">
    <citation type="submission" date="2021-01" db="EMBL/GenBank/DDBJ databases">
        <authorList>
            <person name="Corre E."/>
            <person name="Pelletier E."/>
            <person name="Niang G."/>
            <person name="Scheremetjew M."/>
            <person name="Finn R."/>
            <person name="Kale V."/>
            <person name="Holt S."/>
            <person name="Cochrane G."/>
            <person name="Meng A."/>
            <person name="Brown T."/>
            <person name="Cohen L."/>
        </authorList>
    </citation>
    <scope>NUCLEOTIDE SEQUENCE</scope>
    <source>
        <strain evidence="10">CCMP1723</strain>
    </source>
</reference>
<evidence type="ECO:0000256" key="4">
    <source>
        <dbReference type="ARBA" id="ARBA00022927"/>
    </source>
</evidence>
<feature type="region of interest" description="Disordered" evidence="7">
    <location>
        <begin position="102"/>
        <end position="192"/>
    </location>
</feature>
<dbReference type="GO" id="GO:0006906">
    <property type="term" value="P:vesicle fusion"/>
    <property type="evidence" value="ECO:0007669"/>
    <property type="project" value="TreeGrafter"/>
</dbReference>
<feature type="transmembrane region" description="Helical" evidence="8">
    <location>
        <begin position="289"/>
        <end position="311"/>
    </location>
</feature>
<feature type="compositionally biased region" description="Low complexity" evidence="7">
    <location>
        <begin position="170"/>
        <end position="192"/>
    </location>
</feature>
<proteinExistence type="predicted"/>
<keyword evidence="2" id="KW-0813">Transport</keyword>
<accession>A0A7S0IHU8</accession>
<dbReference type="GO" id="GO:0031201">
    <property type="term" value="C:SNARE complex"/>
    <property type="evidence" value="ECO:0007669"/>
    <property type="project" value="InterPro"/>
</dbReference>
<evidence type="ECO:0000256" key="7">
    <source>
        <dbReference type="SAM" id="MobiDB-lite"/>
    </source>
</evidence>
<dbReference type="GO" id="GO:0005484">
    <property type="term" value="F:SNAP receptor activity"/>
    <property type="evidence" value="ECO:0007669"/>
    <property type="project" value="InterPro"/>
</dbReference>
<dbReference type="InterPro" id="IPR044766">
    <property type="entry name" value="NPSN/SNAP25-like_N_SNARE"/>
</dbReference>